<dbReference type="AlphaFoldDB" id="A0A5N6XK28"/>
<keyword evidence="3" id="KW-1185">Reference proteome</keyword>
<accession>A0A5N6XK28</accession>
<dbReference type="EMBL" id="ML741767">
    <property type="protein sequence ID" value="KAE8331890.1"/>
    <property type="molecule type" value="Genomic_DNA"/>
</dbReference>
<name>A0A5N6XK28_9EURO</name>
<sequence>MHTSRSQDIESSPGTPESETYIHPLHVRTRSIVNLPYSLNSKVSLDPWIRKSES</sequence>
<dbReference type="Proteomes" id="UP000325945">
    <property type="component" value="Unassembled WGS sequence"/>
</dbReference>
<protein>
    <submittedName>
        <fullName evidence="2">Uncharacterized protein</fullName>
    </submittedName>
</protein>
<feature type="region of interest" description="Disordered" evidence="1">
    <location>
        <begin position="1"/>
        <end position="23"/>
    </location>
</feature>
<proteinExistence type="predicted"/>
<evidence type="ECO:0000256" key="1">
    <source>
        <dbReference type="SAM" id="MobiDB-lite"/>
    </source>
</evidence>
<reference evidence="3" key="1">
    <citation type="submission" date="2019-04" db="EMBL/GenBank/DDBJ databases">
        <title>Friends and foes A comparative genomics studyof 23 Aspergillus species from section Flavi.</title>
        <authorList>
            <consortium name="DOE Joint Genome Institute"/>
            <person name="Kjaerbolling I."/>
            <person name="Vesth T."/>
            <person name="Frisvad J.C."/>
            <person name="Nybo J.L."/>
            <person name="Theobald S."/>
            <person name="Kildgaard S."/>
            <person name="Isbrandt T."/>
            <person name="Kuo A."/>
            <person name="Sato A."/>
            <person name="Lyhne E.K."/>
            <person name="Kogle M.E."/>
            <person name="Wiebenga A."/>
            <person name="Kun R.S."/>
            <person name="Lubbers R.J."/>
            <person name="Makela M.R."/>
            <person name="Barry K."/>
            <person name="Chovatia M."/>
            <person name="Clum A."/>
            <person name="Daum C."/>
            <person name="Haridas S."/>
            <person name="He G."/>
            <person name="LaButti K."/>
            <person name="Lipzen A."/>
            <person name="Mondo S."/>
            <person name="Riley R."/>
            <person name="Salamov A."/>
            <person name="Simmons B.A."/>
            <person name="Magnuson J.K."/>
            <person name="Henrissat B."/>
            <person name="Mortensen U.H."/>
            <person name="Larsen T.O."/>
            <person name="Devries R.P."/>
            <person name="Grigoriev I.V."/>
            <person name="Machida M."/>
            <person name="Baker S.E."/>
            <person name="Andersen M.R."/>
        </authorList>
    </citation>
    <scope>NUCLEOTIDE SEQUENCE [LARGE SCALE GENOMIC DNA]</scope>
    <source>
        <strain evidence="3">CBS 130017</strain>
    </source>
</reference>
<evidence type="ECO:0000313" key="3">
    <source>
        <dbReference type="Proteomes" id="UP000325945"/>
    </source>
</evidence>
<evidence type="ECO:0000313" key="2">
    <source>
        <dbReference type="EMBL" id="KAE8331890.1"/>
    </source>
</evidence>
<feature type="compositionally biased region" description="Polar residues" evidence="1">
    <location>
        <begin position="9"/>
        <end position="18"/>
    </location>
</feature>
<organism evidence="2 3">
    <name type="scientific">Aspergillus sergii</name>
    <dbReference type="NCBI Taxonomy" id="1034303"/>
    <lineage>
        <taxon>Eukaryota</taxon>
        <taxon>Fungi</taxon>
        <taxon>Dikarya</taxon>
        <taxon>Ascomycota</taxon>
        <taxon>Pezizomycotina</taxon>
        <taxon>Eurotiomycetes</taxon>
        <taxon>Eurotiomycetidae</taxon>
        <taxon>Eurotiales</taxon>
        <taxon>Aspergillaceae</taxon>
        <taxon>Aspergillus</taxon>
        <taxon>Aspergillus subgen. Circumdati</taxon>
    </lineage>
</organism>
<gene>
    <name evidence="2" type="ORF">BDV39DRAFT_167762</name>
</gene>